<sequence length="86" mass="9882">MNLCGKEIRAFECFHISLNGKSSSASVHSSDPISQKQRVFMNSLWTAVCANWTMNDYYLHCGDSKYNKEDCICNDPHLERMWDTGN</sequence>
<accession>A0A834TRP2</accession>
<gene>
    <name evidence="1" type="ORF">G2W53_018382</name>
</gene>
<evidence type="ECO:0000313" key="1">
    <source>
        <dbReference type="EMBL" id="KAF7827218.1"/>
    </source>
</evidence>
<dbReference type="AlphaFoldDB" id="A0A834TRP2"/>
<name>A0A834TRP2_9FABA</name>
<dbReference type="Proteomes" id="UP000634136">
    <property type="component" value="Unassembled WGS sequence"/>
</dbReference>
<protein>
    <submittedName>
        <fullName evidence="1">Uncharacterized protein</fullName>
    </submittedName>
</protein>
<proteinExistence type="predicted"/>
<evidence type="ECO:0000313" key="2">
    <source>
        <dbReference type="Proteomes" id="UP000634136"/>
    </source>
</evidence>
<dbReference type="EMBL" id="JAAIUW010000006">
    <property type="protein sequence ID" value="KAF7827218.1"/>
    <property type="molecule type" value="Genomic_DNA"/>
</dbReference>
<keyword evidence="2" id="KW-1185">Reference proteome</keyword>
<comment type="caution">
    <text evidence="1">The sequence shown here is derived from an EMBL/GenBank/DDBJ whole genome shotgun (WGS) entry which is preliminary data.</text>
</comment>
<organism evidence="1 2">
    <name type="scientific">Senna tora</name>
    <dbReference type="NCBI Taxonomy" id="362788"/>
    <lineage>
        <taxon>Eukaryota</taxon>
        <taxon>Viridiplantae</taxon>
        <taxon>Streptophyta</taxon>
        <taxon>Embryophyta</taxon>
        <taxon>Tracheophyta</taxon>
        <taxon>Spermatophyta</taxon>
        <taxon>Magnoliopsida</taxon>
        <taxon>eudicotyledons</taxon>
        <taxon>Gunneridae</taxon>
        <taxon>Pentapetalae</taxon>
        <taxon>rosids</taxon>
        <taxon>fabids</taxon>
        <taxon>Fabales</taxon>
        <taxon>Fabaceae</taxon>
        <taxon>Caesalpinioideae</taxon>
        <taxon>Cassia clade</taxon>
        <taxon>Senna</taxon>
    </lineage>
</organism>
<reference evidence="1" key="1">
    <citation type="submission" date="2020-09" db="EMBL/GenBank/DDBJ databases">
        <title>Genome-Enabled Discovery of Anthraquinone Biosynthesis in Senna tora.</title>
        <authorList>
            <person name="Kang S.-H."/>
            <person name="Pandey R.P."/>
            <person name="Lee C.-M."/>
            <person name="Sim J.-S."/>
            <person name="Jeong J.-T."/>
            <person name="Choi B.-S."/>
            <person name="Jung M."/>
            <person name="Ginzburg D."/>
            <person name="Zhao K."/>
            <person name="Won S.Y."/>
            <person name="Oh T.-J."/>
            <person name="Yu Y."/>
            <person name="Kim N.-H."/>
            <person name="Lee O.R."/>
            <person name="Lee T.-H."/>
            <person name="Bashyal P."/>
            <person name="Kim T.-S."/>
            <person name="Lee W.-H."/>
            <person name="Kawkins C."/>
            <person name="Kim C.-K."/>
            <person name="Kim J.S."/>
            <person name="Ahn B.O."/>
            <person name="Rhee S.Y."/>
            <person name="Sohng J.K."/>
        </authorList>
    </citation>
    <scope>NUCLEOTIDE SEQUENCE</scope>
    <source>
        <tissue evidence="1">Leaf</tissue>
    </source>
</reference>